<dbReference type="STRING" id="1423812.FD20_GL001169"/>
<sequence>MEKYKDFWVGKEFMPDWVEKLINNGQLEIIDKRRKSRKELIYAGDEGDNIRGKIQLSRTETLNFKTGDHILESSDGKLKVVDSRELLEKFARFYVKNEGGTLAQ</sequence>
<dbReference type="PATRIC" id="fig|1423812.3.peg.1249"/>
<dbReference type="AlphaFoldDB" id="A0A0R1Q3A0"/>
<dbReference type="EMBL" id="AZEG01000024">
    <property type="protein sequence ID" value="KRL36626.1"/>
    <property type="molecule type" value="Genomic_DNA"/>
</dbReference>
<evidence type="ECO:0000313" key="2">
    <source>
        <dbReference type="Proteomes" id="UP000051155"/>
    </source>
</evidence>
<comment type="caution">
    <text evidence="1">The sequence shown here is derived from an EMBL/GenBank/DDBJ whole genome shotgun (WGS) entry which is preliminary data.</text>
</comment>
<proteinExistence type="predicted"/>
<evidence type="ECO:0000313" key="1">
    <source>
        <dbReference type="EMBL" id="KRL36626.1"/>
    </source>
</evidence>
<accession>A0A0R1Q3A0</accession>
<protein>
    <submittedName>
        <fullName evidence="1">Uncharacterized protein</fullName>
    </submittedName>
</protein>
<name>A0A0R1Q3A0_9LACO</name>
<keyword evidence="2" id="KW-1185">Reference proteome</keyword>
<dbReference type="Proteomes" id="UP000051155">
    <property type="component" value="Unassembled WGS sequence"/>
</dbReference>
<dbReference type="RefSeq" id="WP_057738163.1">
    <property type="nucleotide sequence ID" value="NZ_AZEG01000024.1"/>
</dbReference>
<reference evidence="1 2" key="1">
    <citation type="journal article" date="2015" name="Genome Announc.">
        <title>Expanding the biotechnology potential of lactobacilli through comparative genomics of 213 strains and associated genera.</title>
        <authorList>
            <person name="Sun Z."/>
            <person name="Harris H.M."/>
            <person name="McCann A."/>
            <person name="Guo C."/>
            <person name="Argimon S."/>
            <person name="Zhang W."/>
            <person name="Yang X."/>
            <person name="Jeffery I.B."/>
            <person name="Cooney J.C."/>
            <person name="Kagawa T.F."/>
            <person name="Liu W."/>
            <person name="Song Y."/>
            <person name="Salvetti E."/>
            <person name="Wrobel A."/>
            <person name="Rasinkangas P."/>
            <person name="Parkhill J."/>
            <person name="Rea M.C."/>
            <person name="O'Sullivan O."/>
            <person name="Ritari J."/>
            <person name="Douillard F.P."/>
            <person name="Paul Ross R."/>
            <person name="Yang R."/>
            <person name="Briner A.E."/>
            <person name="Felis G.E."/>
            <person name="de Vos W.M."/>
            <person name="Barrangou R."/>
            <person name="Klaenhammer T.R."/>
            <person name="Caufield P.W."/>
            <person name="Cui Y."/>
            <person name="Zhang H."/>
            <person name="O'Toole P.W."/>
        </authorList>
    </citation>
    <scope>NUCLEOTIDE SEQUENCE [LARGE SCALE GENOMIC DNA]</scope>
    <source>
        <strain evidence="1 2">DSM 19971</strain>
    </source>
</reference>
<organism evidence="1 2">
    <name type="scientific">Liquorilactobacillus uvarum DSM 19971</name>
    <dbReference type="NCBI Taxonomy" id="1423812"/>
    <lineage>
        <taxon>Bacteria</taxon>
        <taxon>Bacillati</taxon>
        <taxon>Bacillota</taxon>
        <taxon>Bacilli</taxon>
        <taxon>Lactobacillales</taxon>
        <taxon>Lactobacillaceae</taxon>
        <taxon>Liquorilactobacillus</taxon>
    </lineage>
</organism>
<gene>
    <name evidence="1" type="ORF">FD20_GL001169</name>
</gene>